<dbReference type="GO" id="GO:0005509">
    <property type="term" value="F:calcium ion binding"/>
    <property type="evidence" value="ECO:0000318"/>
    <property type="project" value="GO_Central"/>
</dbReference>
<dbReference type="OrthoDB" id="640742at2759"/>
<dbReference type="STRING" id="105231.A0A0U9HUL8"/>
<feature type="region of interest" description="Disordered" evidence="2">
    <location>
        <begin position="1"/>
        <end position="56"/>
    </location>
</feature>
<evidence type="ECO:0000256" key="2">
    <source>
        <dbReference type="SAM" id="MobiDB-lite"/>
    </source>
</evidence>
<dbReference type="GO" id="GO:0004497">
    <property type="term" value="F:monooxygenase activity"/>
    <property type="evidence" value="ECO:0000318"/>
    <property type="project" value="GO_Central"/>
</dbReference>
<dbReference type="Proteomes" id="UP000054558">
    <property type="component" value="Unassembled WGS sequence"/>
</dbReference>
<evidence type="ECO:0000313" key="4">
    <source>
        <dbReference type="EMBL" id="GAQ81996.1"/>
    </source>
</evidence>
<reference evidence="4 5" key="1">
    <citation type="journal article" date="2014" name="Nat. Commun.">
        <title>Klebsormidium flaccidum genome reveals primary factors for plant terrestrial adaptation.</title>
        <authorList>
            <person name="Hori K."/>
            <person name="Maruyama F."/>
            <person name="Fujisawa T."/>
            <person name="Togashi T."/>
            <person name="Yamamoto N."/>
            <person name="Seo M."/>
            <person name="Sato S."/>
            <person name="Yamada T."/>
            <person name="Mori H."/>
            <person name="Tajima N."/>
            <person name="Moriyama T."/>
            <person name="Ikeuchi M."/>
            <person name="Watanabe M."/>
            <person name="Wada H."/>
            <person name="Kobayashi K."/>
            <person name="Saito M."/>
            <person name="Masuda T."/>
            <person name="Sasaki-Sekimoto Y."/>
            <person name="Mashiguchi K."/>
            <person name="Awai K."/>
            <person name="Shimojima M."/>
            <person name="Masuda S."/>
            <person name="Iwai M."/>
            <person name="Nobusawa T."/>
            <person name="Narise T."/>
            <person name="Kondo S."/>
            <person name="Saito H."/>
            <person name="Sato R."/>
            <person name="Murakawa M."/>
            <person name="Ihara Y."/>
            <person name="Oshima-Yamada Y."/>
            <person name="Ohtaka K."/>
            <person name="Satoh M."/>
            <person name="Sonobe K."/>
            <person name="Ishii M."/>
            <person name="Ohtani R."/>
            <person name="Kanamori-Sato M."/>
            <person name="Honoki R."/>
            <person name="Miyazaki D."/>
            <person name="Mochizuki H."/>
            <person name="Umetsu J."/>
            <person name="Higashi K."/>
            <person name="Shibata D."/>
            <person name="Kamiya Y."/>
            <person name="Sato N."/>
            <person name="Nakamura Y."/>
            <person name="Tabata S."/>
            <person name="Ida S."/>
            <person name="Kurokawa K."/>
            <person name="Ohta H."/>
        </authorList>
    </citation>
    <scope>NUCLEOTIDE SEQUENCE [LARGE SCALE GENOMIC DNA]</scope>
    <source>
        <strain evidence="4 5">NIES-2285</strain>
    </source>
</reference>
<dbReference type="Pfam" id="PF05042">
    <property type="entry name" value="Caleosin"/>
    <property type="match status" value="1"/>
</dbReference>
<dbReference type="PANTHER" id="PTHR31495">
    <property type="entry name" value="PEROXYGENASE 3-RELATED"/>
    <property type="match status" value="1"/>
</dbReference>
<feature type="domain" description="EF-hand" evidence="3">
    <location>
        <begin position="149"/>
        <end position="184"/>
    </location>
</feature>
<gene>
    <name evidence="4" type="ORF">KFL_000970220</name>
</gene>
<organism evidence="4 5">
    <name type="scientific">Klebsormidium nitens</name>
    <name type="common">Green alga</name>
    <name type="synonym">Ulothrix nitens</name>
    <dbReference type="NCBI Taxonomy" id="105231"/>
    <lineage>
        <taxon>Eukaryota</taxon>
        <taxon>Viridiplantae</taxon>
        <taxon>Streptophyta</taxon>
        <taxon>Klebsormidiophyceae</taxon>
        <taxon>Klebsormidiales</taxon>
        <taxon>Klebsormidiaceae</taxon>
        <taxon>Klebsormidium</taxon>
    </lineage>
</organism>
<dbReference type="InterPro" id="IPR011992">
    <property type="entry name" value="EF-hand-dom_pair"/>
</dbReference>
<dbReference type="EMBL" id="DF237046">
    <property type="protein sequence ID" value="GAQ81996.1"/>
    <property type="molecule type" value="Genomic_DNA"/>
</dbReference>
<accession>A0A0U9HUL8</accession>
<proteinExistence type="inferred from homology"/>
<evidence type="ECO:0000313" key="5">
    <source>
        <dbReference type="Proteomes" id="UP000054558"/>
    </source>
</evidence>
<dbReference type="SUPFAM" id="SSF47473">
    <property type="entry name" value="EF-hand"/>
    <property type="match status" value="1"/>
</dbReference>
<dbReference type="OMA" id="FEFCEKS"/>
<comment type="similarity">
    <text evidence="1">Belongs to the caleosin family.</text>
</comment>
<keyword evidence="5" id="KW-1185">Reference proteome</keyword>
<name>A0A0U9HUL8_KLENI</name>
<dbReference type="PANTHER" id="PTHR31495:SF20">
    <property type="entry name" value="CALEOSIN-RELATED FAMILY PROTEIN"/>
    <property type="match status" value="1"/>
</dbReference>
<dbReference type="InterPro" id="IPR002048">
    <property type="entry name" value="EF_hand_dom"/>
</dbReference>
<dbReference type="AlphaFoldDB" id="A0A0U9HUL8"/>
<evidence type="ECO:0000259" key="3">
    <source>
        <dbReference type="PROSITE" id="PS50222"/>
    </source>
</evidence>
<dbReference type="InterPro" id="IPR007736">
    <property type="entry name" value="Caleosin-related"/>
</dbReference>
<dbReference type="PROSITE" id="PS50222">
    <property type="entry name" value="EF_HAND_2"/>
    <property type="match status" value="1"/>
</dbReference>
<protein>
    <submittedName>
        <fullName evidence="4">Caleosin</fullName>
    </submittedName>
</protein>
<sequence>MAPDAEIMHTDVAPGAPVTTRRPAPKRLEAQLEGNPGAPQAQIAASREQPHGSTDYYDPKGLSVMQQHVEFFDRNKDGVIMPWETFAGFRALGVNLFFSLLAPILINGAQSYPTQDGWLPDPLWGIKIKNIHRFKHGGDSGVYDTEGRFVPEKFEEIWSKYDRDNKGALTVSQLFEMTQGNAVVYDLFGWLAEKLEWALTYWMLADHRGLMYKENVRQCLDGSLFYRIEKERQELQARRLRVTSCWKKDVEPLYSQLKEE</sequence>
<evidence type="ECO:0000256" key="1">
    <source>
        <dbReference type="ARBA" id="ARBA00006765"/>
    </source>
</evidence>